<gene>
    <name evidence="3" type="ORF">MERR_LOCUS41098</name>
</gene>
<dbReference type="Pfam" id="PF07725">
    <property type="entry name" value="LRR_3"/>
    <property type="match status" value="1"/>
</dbReference>
<keyword evidence="4" id="KW-1185">Reference proteome</keyword>
<evidence type="ECO:0000256" key="2">
    <source>
        <dbReference type="ARBA" id="ARBA00022737"/>
    </source>
</evidence>
<sequence length="132" mass="15073">MDFPPRLRLLRWEVYPGKCLPFTFTPEHLVELNLVHSKLEKLWQGTQPLTNLKRMDLSLVLNLKELPDLSYATNLEKLAVDGCYSLVEIPSSIGNLPKLEELQMAFCIKLQVAPLSSTWHLLKQSPCGMRAI</sequence>
<dbReference type="GO" id="GO:0006952">
    <property type="term" value="P:defense response"/>
    <property type="evidence" value="ECO:0007669"/>
    <property type="project" value="InterPro"/>
</dbReference>
<dbReference type="InterPro" id="IPR032675">
    <property type="entry name" value="LRR_dom_sf"/>
</dbReference>
<dbReference type="Gene3D" id="3.80.10.10">
    <property type="entry name" value="Ribonuclease Inhibitor"/>
    <property type="match status" value="1"/>
</dbReference>
<evidence type="ECO:0000313" key="4">
    <source>
        <dbReference type="Proteomes" id="UP000467841"/>
    </source>
</evidence>
<keyword evidence="1" id="KW-0433">Leucine-rich repeat</keyword>
<dbReference type="InterPro" id="IPR044974">
    <property type="entry name" value="Disease_R_plants"/>
</dbReference>
<evidence type="ECO:0000313" key="3">
    <source>
        <dbReference type="EMBL" id="CAA7053862.1"/>
    </source>
</evidence>
<dbReference type="Proteomes" id="UP000467841">
    <property type="component" value="Unassembled WGS sequence"/>
</dbReference>
<evidence type="ECO:0000256" key="1">
    <source>
        <dbReference type="ARBA" id="ARBA00022614"/>
    </source>
</evidence>
<organism evidence="3 4">
    <name type="scientific">Microthlaspi erraticum</name>
    <dbReference type="NCBI Taxonomy" id="1685480"/>
    <lineage>
        <taxon>Eukaryota</taxon>
        <taxon>Viridiplantae</taxon>
        <taxon>Streptophyta</taxon>
        <taxon>Embryophyta</taxon>
        <taxon>Tracheophyta</taxon>
        <taxon>Spermatophyta</taxon>
        <taxon>Magnoliopsida</taxon>
        <taxon>eudicotyledons</taxon>
        <taxon>Gunneridae</taxon>
        <taxon>Pentapetalae</taxon>
        <taxon>rosids</taxon>
        <taxon>malvids</taxon>
        <taxon>Brassicales</taxon>
        <taxon>Brassicaceae</taxon>
        <taxon>Coluteocarpeae</taxon>
        <taxon>Microthlaspi</taxon>
    </lineage>
</organism>
<dbReference type="SUPFAM" id="SSF52058">
    <property type="entry name" value="L domain-like"/>
    <property type="match status" value="1"/>
</dbReference>
<keyword evidence="2" id="KW-0677">Repeat</keyword>
<proteinExistence type="predicted"/>
<reference evidence="3" key="1">
    <citation type="submission" date="2020-01" db="EMBL/GenBank/DDBJ databases">
        <authorList>
            <person name="Mishra B."/>
        </authorList>
    </citation>
    <scope>NUCLEOTIDE SEQUENCE [LARGE SCALE GENOMIC DNA]</scope>
</reference>
<dbReference type="PANTHER" id="PTHR11017">
    <property type="entry name" value="LEUCINE-RICH REPEAT-CONTAINING PROTEIN"/>
    <property type="match status" value="1"/>
</dbReference>
<dbReference type="EMBL" id="CACVBM020001551">
    <property type="protein sequence ID" value="CAA7053862.1"/>
    <property type="molecule type" value="Genomic_DNA"/>
</dbReference>
<name>A0A6D2KPG2_9BRAS</name>
<comment type="caution">
    <text evidence="3">The sequence shown here is derived from an EMBL/GenBank/DDBJ whole genome shotgun (WGS) entry which is preliminary data.</text>
</comment>
<dbReference type="InterPro" id="IPR011713">
    <property type="entry name" value="Leu-rich_rpt_3"/>
</dbReference>
<dbReference type="OrthoDB" id="1112844at2759"/>
<dbReference type="PANTHER" id="PTHR11017:SF225">
    <property type="entry name" value="ADP-RIBOSYL CYCLASE_CYCLIC ADP-RIBOSE HYDROLASE-RELATED"/>
    <property type="match status" value="1"/>
</dbReference>
<protein>
    <submittedName>
        <fullName evidence="3">Uncharacterized protein</fullName>
    </submittedName>
</protein>
<dbReference type="AlphaFoldDB" id="A0A6D2KPG2"/>
<accession>A0A6D2KPG2</accession>